<proteinExistence type="predicted"/>
<dbReference type="Proteomes" id="UP000240760">
    <property type="component" value="Unassembled WGS sequence"/>
</dbReference>
<evidence type="ECO:0000313" key="1">
    <source>
        <dbReference type="EMBL" id="PTB76074.1"/>
    </source>
</evidence>
<dbReference type="EMBL" id="KZ679132">
    <property type="protein sequence ID" value="PTB76074.1"/>
    <property type="molecule type" value="Genomic_DNA"/>
</dbReference>
<dbReference type="AlphaFoldDB" id="A0A2T4C3G6"/>
<organism evidence="1 2">
    <name type="scientific">Trichoderma longibrachiatum ATCC 18648</name>
    <dbReference type="NCBI Taxonomy" id="983965"/>
    <lineage>
        <taxon>Eukaryota</taxon>
        <taxon>Fungi</taxon>
        <taxon>Dikarya</taxon>
        <taxon>Ascomycota</taxon>
        <taxon>Pezizomycotina</taxon>
        <taxon>Sordariomycetes</taxon>
        <taxon>Hypocreomycetidae</taxon>
        <taxon>Hypocreales</taxon>
        <taxon>Hypocreaceae</taxon>
        <taxon>Trichoderma</taxon>
    </lineage>
</organism>
<sequence length="158" mass="17541">MLSLRGNYCTTALAKSSCKHMPLGIFRRTERGSSSLCGQSCGLVNLSRICQFAGWRCPVRATSLYSANRGVVRRGHPQKAGQLREEGSARLLILLIKINTNVHEELLNSMGHSAGTRGTCRHVHMLLTPPRHAIAPTRQTWTTIFVNLFLDQSMNLQV</sequence>
<protein>
    <submittedName>
        <fullName evidence="1">Uncharacterized protein</fullName>
    </submittedName>
</protein>
<accession>A0A2T4C3G6</accession>
<keyword evidence="2" id="KW-1185">Reference proteome</keyword>
<reference evidence="1 2" key="1">
    <citation type="submission" date="2016-07" db="EMBL/GenBank/DDBJ databases">
        <title>Multiple horizontal gene transfer events from other fungi enriched the ability of initially mycotrophic Trichoderma (Ascomycota) to feed on dead plant biomass.</title>
        <authorList>
            <consortium name="DOE Joint Genome Institute"/>
            <person name="Aerts A."/>
            <person name="Atanasova L."/>
            <person name="Chenthamara K."/>
            <person name="Zhang J."/>
            <person name="Grujic M."/>
            <person name="Henrissat B."/>
            <person name="Kuo A."/>
            <person name="Salamov A."/>
            <person name="Lipzen A."/>
            <person name="Labutti K."/>
            <person name="Barry K."/>
            <person name="Miao Y."/>
            <person name="Rahimi M.J."/>
            <person name="Shen Q."/>
            <person name="Grigoriev I.V."/>
            <person name="Kubicek C.P."/>
            <person name="Druzhinina I.S."/>
        </authorList>
    </citation>
    <scope>NUCLEOTIDE SEQUENCE [LARGE SCALE GENOMIC DNA]</scope>
    <source>
        <strain evidence="1 2">ATCC 18648</strain>
    </source>
</reference>
<gene>
    <name evidence="1" type="ORF">M440DRAFT_1245361</name>
</gene>
<name>A0A2T4C3G6_TRILO</name>
<evidence type="ECO:0000313" key="2">
    <source>
        <dbReference type="Proteomes" id="UP000240760"/>
    </source>
</evidence>